<dbReference type="AlphaFoldDB" id="A0A6M3LJA0"/>
<dbReference type="EMBL" id="MT143146">
    <property type="protein sequence ID" value="QJA93404.1"/>
    <property type="molecule type" value="Genomic_DNA"/>
</dbReference>
<protein>
    <submittedName>
        <fullName evidence="1">Uncharacterized protein</fullName>
    </submittedName>
</protein>
<name>A0A6M3LJA0_9ZZZZ</name>
<sequence>MTFCTMYWRGERILDPEKWAKERNEPMVEVTIERREVGLFSTCVTTDRYQVPKCFVDTLCLPSNERIIHVRTLS</sequence>
<evidence type="ECO:0000313" key="1">
    <source>
        <dbReference type="EMBL" id="QJA93404.1"/>
    </source>
</evidence>
<reference evidence="1" key="1">
    <citation type="submission" date="2020-03" db="EMBL/GenBank/DDBJ databases">
        <title>The deep terrestrial virosphere.</title>
        <authorList>
            <person name="Holmfeldt K."/>
            <person name="Nilsson E."/>
            <person name="Simone D."/>
            <person name="Lopez-Fernandez M."/>
            <person name="Wu X."/>
            <person name="de Brujin I."/>
            <person name="Lundin D."/>
            <person name="Andersson A."/>
            <person name="Bertilsson S."/>
            <person name="Dopson M."/>
        </authorList>
    </citation>
    <scope>NUCLEOTIDE SEQUENCE</scope>
    <source>
        <strain evidence="1">MM415B04241</strain>
    </source>
</reference>
<accession>A0A6M3LJA0</accession>
<proteinExistence type="predicted"/>
<organism evidence="1">
    <name type="scientific">viral metagenome</name>
    <dbReference type="NCBI Taxonomy" id="1070528"/>
    <lineage>
        <taxon>unclassified sequences</taxon>
        <taxon>metagenomes</taxon>
        <taxon>organismal metagenomes</taxon>
    </lineage>
</organism>
<gene>
    <name evidence="1" type="ORF">MM415B04241_0008</name>
</gene>